<dbReference type="PROSITE" id="PS50966">
    <property type="entry name" value="ZF_SWIM"/>
    <property type="match status" value="1"/>
</dbReference>
<organism evidence="4 5">
    <name type="scientific">Heterodera schachtii</name>
    <name type="common">Sugarbeet cyst nematode worm</name>
    <name type="synonym">Tylenchus schachtii</name>
    <dbReference type="NCBI Taxonomy" id="97005"/>
    <lineage>
        <taxon>Eukaryota</taxon>
        <taxon>Metazoa</taxon>
        <taxon>Ecdysozoa</taxon>
        <taxon>Nematoda</taxon>
        <taxon>Chromadorea</taxon>
        <taxon>Rhabditida</taxon>
        <taxon>Tylenchina</taxon>
        <taxon>Tylenchomorpha</taxon>
        <taxon>Tylenchoidea</taxon>
        <taxon>Heteroderidae</taxon>
        <taxon>Heteroderinae</taxon>
        <taxon>Heterodera</taxon>
    </lineage>
</organism>
<keyword evidence="1" id="KW-0479">Metal-binding</keyword>
<keyword evidence="2" id="KW-0472">Membrane</keyword>
<keyword evidence="5" id="KW-1185">Reference proteome</keyword>
<feature type="domain" description="SWIM-type" evidence="3">
    <location>
        <begin position="62"/>
        <end position="108"/>
    </location>
</feature>
<proteinExistence type="predicted"/>
<reference evidence="4 5" key="1">
    <citation type="submission" date="2024-10" db="EMBL/GenBank/DDBJ databases">
        <authorList>
            <person name="Kim D."/>
        </authorList>
    </citation>
    <scope>NUCLEOTIDE SEQUENCE [LARGE SCALE GENOMIC DNA]</scope>
    <source>
        <strain evidence="4">Taebaek</strain>
    </source>
</reference>
<dbReference type="GO" id="GO:0008270">
    <property type="term" value="F:zinc ion binding"/>
    <property type="evidence" value="ECO:0007669"/>
    <property type="project" value="UniProtKB-KW"/>
</dbReference>
<evidence type="ECO:0000256" key="2">
    <source>
        <dbReference type="SAM" id="Phobius"/>
    </source>
</evidence>
<feature type="transmembrane region" description="Helical" evidence="2">
    <location>
        <begin position="100"/>
        <end position="119"/>
    </location>
</feature>
<sequence>MVFVNCSLFSSIFAVLLLLCVISVLLEHGHCGFYTNLWGCVPAAEDTEAKCEKESHENINEFRANLSAPAATDWKCTCHFGAKGKDMDNEQFVAASCRHGVAMLPLIVIGLVIDILPLFRDTILGRLNP</sequence>
<evidence type="ECO:0000256" key="1">
    <source>
        <dbReference type="PROSITE-ProRule" id="PRU00325"/>
    </source>
</evidence>
<accession>A0ABD2K6D1</accession>
<keyword evidence="2" id="KW-0812">Transmembrane</keyword>
<gene>
    <name evidence="4" type="ORF">niasHS_002005</name>
</gene>
<evidence type="ECO:0000313" key="5">
    <source>
        <dbReference type="Proteomes" id="UP001620645"/>
    </source>
</evidence>
<dbReference type="AlphaFoldDB" id="A0ABD2K6D1"/>
<evidence type="ECO:0000313" key="4">
    <source>
        <dbReference type="EMBL" id="KAL3098169.1"/>
    </source>
</evidence>
<protein>
    <recommendedName>
        <fullName evidence="3">SWIM-type domain-containing protein</fullName>
    </recommendedName>
</protein>
<keyword evidence="1" id="KW-0862">Zinc</keyword>
<keyword evidence="2" id="KW-1133">Transmembrane helix</keyword>
<name>A0ABD2K6D1_HETSC</name>
<keyword evidence="1" id="KW-0863">Zinc-finger</keyword>
<dbReference type="Proteomes" id="UP001620645">
    <property type="component" value="Unassembled WGS sequence"/>
</dbReference>
<feature type="transmembrane region" description="Helical" evidence="2">
    <location>
        <begin position="7"/>
        <end position="26"/>
    </location>
</feature>
<evidence type="ECO:0000259" key="3">
    <source>
        <dbReference type="PROSITE" id="PS50966"/>
    </source>
</evidence>
<dbReference type="InterPro" id="IPR007527">
    <property type="entry name" value="Znf_SWIM"/>
</dbReference>
<comment type="caution">
    <text evidence="4">The sequence shown here is derived from an EMBL/GenBank/DDBJ whole genome shotgun (WGS) entry which is preliminary data.</text>
</comment>
<dbReference type="EMBL" id="JBICCN010000051">
    <property type="protein sequence ID" value="KAL3098169.1"/>
    <property type="molecule type" value="Genomic_DNA"/>
</dbReference>